<comment type="caution">
    <text evidence="4">The sequence shown here is derived from an EMBL/GenBank/DDBJ whole genome shotgun (WGS) entry which is preliminary data.</text>
</comment>
<dbReference type="Gene3D" id="3.40.50.1820">
    <property type="entry name" value="alpha/beta hydrolase"/>
    <property type="match status" value="1"/>
</dbReference>
<dbReference type="InterPro" id="IPR003140">
    <property type="entry name" value="PLipase/COase/thioEstase"/>
</dbReference>
<comment type="similarity">
    <text evidence="1">Belongs to the AB hydrolase superfamily. AB hydrolase 2 family.</text>
</comment>
<organism evidence="4 5">
    <name type="scientific">Kinneretia aquatilis</name>
    <dbReference type="NCBI Taxonomy" id="2070761"/>
    <lineage>
        <taxon>Bacteria</taxon>
        <taxon>Pseudomonadati</taxon>
        <taxon>Pseudomonadota</taxon>
        <taxon>Betaproteobacteria</taxon>
        <taxon>Burkholderiales</taxon>
        <taxon>Sphaerotilaceae</taxon>
        <taxon>Roseateles</taxon>
    </lineage>
</organism>
<dbReference type="InterPro" id="IPR050565">
    <property type="entry name" value="LYPA1-2/EST-like"/>
</dbReference>
<evidence type="ECO:0000313" key="5">
    <source>
        <dbReference type="Proteomes" id="UP000235916"/>
    </source>
</evidence>
<evidence type="ECO:0000256" key="1">
    <source>
        <dbReference type="ARBA" id="ARBA00006499"/>
    </source>
</evidence>
<gene>
    <name evidence="4" type="ORF">C1O66_14325</name>
</gene>
<dbReference type="Pfam" id="PF02230">
    <property type="entry name" value="Abhydrolase_2"/>
    <property type="match status" value="1"/>
</dbReference>
<name>A0A2N8KYR2_9BURK</name>
<sequence length="241" mass="26025">MSTPQRSQALALLPDKGLPDLLFLLLHGAGGDASQMRPLAQALRGQYPQAAVVSINAPEAFDQVTDDAASAQGHQWYSLQGANDDNHAQRVAEALPGFIATVRAWAEQFDMAWERVALAGFSQGAVMALEAVQAEPQLAGRVLAFSGAYATPPAHAPQEVSVHILHGQRDPVLPFQDQVTAARRLVHLGADVTADVLPDPGHELHAELIERALHQLRTFVPARMWREAMQAAADEDAQPRH</sequence>
<evidence type="ECO:0000313" key="4">
    <source>
        <dbReference type="EMBL" id="PND38584.1"/>
    </source>
</evidence>
<evidence type="ECO:0000256" key="2">
    <source>
        <dbReference type="ARBA" id="ARBA00022801"/>
    </source>
</evidence>
<protein>
    <submittedName>
        <fullName evidence="4">Esterase</fullName>
    </submittedName>
</protein>
<dbReference type="Proteomes" id="UP000235916">
    <property type="component" value="Unassembled WGS sequence"/>
</dbReference>
<evidence type="ECO:0000259" key="3">
    <source>
        <dbReference type="Pfam" id="PF02230"/>
    </source>
</evidence>
<keyword evidence="5" id="KW-1185">Reference proteome</keyword>
<reference evidence="4 5" key="1">
    <citation type="submission" date="2018-01" db="EMBL/GenBank/DDBJ databases">
        <title>Draft genome sequence of Paucibacter aquatile CR182 isolated from freshwater of the Nakdong River.</title>
        <authorList>
            <person name="Choi A."/>
            <person name="Chung E.J."/>
        </authorList>
    </citation>
    <scope>NUCLEOTIDE SEQUENCE [LARGE SCALE GENOMIC DNA]</scope>
    <source>
        <strain evidence="4 5">CR182</strain>
    </source>
</reference>
<dbReference type="InterPro" id="IPR029058">
    <property type="entry name" value="AB_hydrolase_fold"/>
</dbReference>
<dbReference type="OrthoDB" id="9801763at2"/>
<dbReference type="PANTHER" id="PTHR10655">
    <property type="entry name" value="LYSOPHOSPHOLIPASE-RELATED"/>
    <property type="match status" value="1"/>
</dbReference>
<dbReference type="RefSeq" id="WP_102768502.1">
    <property type="nucleotide sequence ID" value="NZ_CP124551.1"/>
</dbReference>
<dbReference type="NCBIfam" id="NF008525">
    <property type="entry name" value="PRK11460.1"/>
    <property type="match status" value="1"/>
</dbReference>
<dbReference type="AlphaFoldDB" id="A0A2N8KYR2"/>
<proteinExistence type="inferred from homology"/>
<accession>A0A2N8KYR2</accession>
<dbReference type="EMBL" id="POSP01000003">
    <property type="protein sequence ID" value="PND38584.1"/>
    <property type="molecule type" value="Genomic_DNA"/>
</dbReference>
<dbReference type="PANTHER" id="PTHR10655:SF17">
    <property type="entry name" value="LYSOPHOSPHOLIPASE-LIKE PROTEIN 1"/>
    <property type="match status" value="1"/>
</dbReference>
<keyword evidence="2" id="KW-0378">Hydrolase</keyword>
<dbReference type="GO" id="GO:0016787">
    <property type="term" value="F:hydrolase activity"/>
    <property type="evidence" value="ECO:0007669"/>
    <property type="project" value="UniProtKB-KW"/>
</dbReference>
<feature type="domain" description="Phospholipase/carboxylesterase/thioesterase" evidence="3">
    <location>
        <begin position="23"/>
        <end position="218"/>
    </location>
</feature>
<dbReference type="SUPFAM" id="SSF53474">
    <property type="entry name" value="alpha/beta-Hydrolases"/>
    <property type="match status" value="1"/>
</dbReference>